<dbReference type="PANTHER" id="PTHR19303">
    <property type="entry name" value="TRANSPOSON"/>
    <property type="match status" value="1"/>
</dbReference>
<evidence type="ECO:0000259" key="4">
    <source>
        <dbReference type="PROSITE" id="PS51253"/>
    </source>
</evidence>
<dbReference type="PANTHER" id="PTHR19303:SF74">
    <property type="entry name" value="POGO TRANSPOSABLE ELEMENT WITH KRAB DOMAIN"/>
    <property type="match status" value="1"/>
</dbReference>
<feature type="coiled-coil region" evidence="2">
    <location>
        <begin position="411"/>
        <end position="438"/>
    </location>
</feature>
<feature type="region of interest" description="Disordered" evidence="3">
    <location>
        <begin position="593"/>
        <end position="640"/>
    </location>
</feature>
<dbReference type="HOGENOM" id="CLU_013929_18_1_1"/>
<proteinExistence type="predicted"/>
<dbReference type="PROSITE" id="PS51253">
    <property type="entry name" value="HTH_CENPB"/>
    <property type="match status" value="1"/>
</dbReference>
<dbReference type="OrthoDB" id="3265672at2759"/>
<feature type="compositionally biased region" description="Acidic residues" evidence="3">
    <location>
        <begin position="333"/>
        <end position="354"/>
    </location>
</feature>
<organism evidence="5 6">
    <name type="scientific">Amanita muscaria (strain Koide BX008)</name>
    <dbReference type="NCBI Taxonomy" id="946122"/>
    <lineage>
        <taxon>Eukaryota</taxon>
        <taxon>Fungi</taxon>
        <taxon>Dikarya</taxon>
        <taxon>Basidiomycota</taxon>
        <taxon>Agaricomycotina</taxon>
        <taxon>Agaricomycetes</taxon>
        <taxon>Agaricomycetidae</taxon>
        <taxon>Agaricales</taxon>
        <taxon>Pluteineae</taxon>
        <taxon>Amanitaceae</taxon>
        <taxon>Amanita</taxon>
    </lineage>
</organism>
<evidence type="ECO:0000256" key="1">
    <source>
        <dbReference type="ARBA" id="ARBA00023125"/>
    </source>
</evidence>
<dbReference type="InterPro" id="IPR050863">
    <property type="entry name" value="CenT-Element_Derived"/>
</dbReference>
<dbReference type="EMBL" id="KN818283">
    <property type="protein sequence ID" value="KIL61528.1"/>
    <property type="molecule type" value="Genomic_DNA"/>
</dbReference>
<feature type="coiled-coil region" evidence="2">
    <location>
        <begin position="491"/>
        <end position="530"/>
    </location>
</feature>
<name>A0A0C2WYS1_AMAMK</name>
<dbReference type="AlphaFoldDB" id="A0A0C2WYS1"/>
<dbReference type="InterPro" id="IPR004875">
    <property type="entry name" value="DDE_SF_endonuclease_dom"/>
</dbReference>
<dbReference type="GO" id="GO:0005634">
    <property type="term" value="C:nucleus"/>
    <property type="evidence" value="ECO:0007669"/>
    <property type="project" value="TreeGrafter"/>
</dbReference>
<gene>
    <name evidence="5" type="ORF">M378DRAFT_82453</name>
</gene>
<feature type="compositionally biased region" description="Polar residues" evidence="3">
    <location>
        <begin position="606"/>
        <end position="617"/>
    </location>
</feature>
<keyword evidence="1" id="KW-0238">DNA-binding</keyword>
<accession>A0A0C2WYS1</accession>
<dbReference type="Pfam" id="PF03184">
    <property type="entry name" value="DDE_1"/>
    <property type="match status" value="1"/>
</dbReference>
<protein>
    <recommendedName>
        <fullName evidence="4">HTH CENPB-type domain-containing protein</fullName>
    </recommendedName>
</protein>
<evidence type="ECO:0000313" key="6">
    <source>
        <dbReference type="Proteomes" id="UP000054549"/>
    </source>
</evidence>
<keyword evidence="2" id="KW-0175">Coiled coil</keyword>
<keyword evidence="6" id="KW-1185">Reference proteome</keyword>
<dbReference type="Proteomes" id="UP000054549">
    <property type="component" value="Unassembled WGS sequence"/>
</dbReference>
<dbReference type="InParanoid" id="A0A0C2WYS1"/>
<dbReference type="InterPro" id="IPR006600">
    <property type="entry name" value="HTH_CenpB_DNA-bd_dom"/>
</dbReference>
<evidence type="ECO:0000256" key="2">
    <source>
        <dbReference type="SAM" id="Coils"/>
    </source>
</evidence>
<feature type="region of interest" description="Disordered" evidence="3">
    <location>
        <begin position="321"/>
        <end position="377"/>
    </location>
</feature>
<reference evidence="5 6" key="1">
    <citation type="submission" date="2014-04" db="EMBL/GenBank/DDBJ databases">
        <title>Evolutionary Origins and Diversification of the Mycorrhizal Mutualists.</title>
        <authorList>
            <consortium name="DOE Joint Genome Institute"/>
            <consortium name="Mycorrhizal Genomics Consortium"/>
            <person name="Kohler A."/>
            <person name="Kuo A."/>
            <person name="Nagy L.G."/>
            <person name="Floudas D."/>
            <person name="Copeland A."/>
            <person name="Barry K.W."/>
            <person name="Cichocki N."/>
            <person name="Veneault-Fourrey C."/>
            <person name="LaButti K."/>
            <person name="Lindquist E.A."/>
            <person name="Lipzen A."/>
            <person name="Lundell T."/>
            <person name="Morin E."/>
            <person name="Murat C."/>
            <person name="Riley R."/>
            <person name="Ohm R."/>
            <person name="Sun H."/>
            <person name="Tunlid A."/>
            <person name="Henrissat B."/>
            <person name="Grigoriev I.V."/>
            <person name="Hibbett D.S."/>
            <person name="Martin F."/>
        </authorList>
    </citation>
    <scope>NUCLEOTIDE SEQUENCE [LARGE SCALE GENOMIC DNA]</scope>
    <source>
        <strain evidence="5 6">Koide BX008</strain>
    </source>
</reference>
<dbReference type="GO" id="GO:0003677">
    <property type="term" value="F:DNA binding"/>
    <property type="evidence" value="ECO:0007669"/>
    <property type="project" value="UniProtKB-KW"/>
</dbReference>
<feature type="compositionally biased region" description="Acidic residues" evidence="3">
    <location>
        <begin position="367"/>
        <end position="377"/>
    </location>
</feature>
<sequence>MVRSNASDIAGRYLGKNWPRRFKKRHPQVITARPAKLDPKRAKHFNKTIINDYFDKWEELNEQYDGGIPPEHIWNMDEKGIQMGGGRKNNGKGYFYLRDYRNRYRISSDNLELVTVIECVSAAGDSAPTAFVLSDGPLPDLRKLVSDESFGGIGRSPSGWTDNEICQEWLEQKFMPFACSKRVDKSKPIVLILDGHESHENWELRRRIYAFSDCEVIVFCFPSKTTHKLQPLDVVVFNPVGRKWREHCDMTLHKGITISRYNVVPEYLEVRKKAVTKDLIRTAFVKTGIYPVNRNVFSEEDFTPSMASSSCAHVPASFPDDVPSSDAAIPTDAESEGDSDYCELESDNGDEDLVTESNGKRLSDGGDPSDDLEQELCDPEAPQERVITRSSVATLMDISNLTYHCRTVPFEVDKQKSHEALLNEVRELRQQLHTVYDAFRMQEASTEAANAHCTIVKRALADCRTQLQNSNKTRERGSSKIKARFLSGEKMREAFEAADAERQERERADAEKETQKLAELEARNARITEDATSKVFDHTLASYKRKDELLSLAGALRISDKGTIPDLLSRIRQHMELHPELRENPRFAGLFQTSGARGRRNGPAATASTSESWSLDAQSAPRPAPPITPTISPLGQPQASTSAFHPIRDDFDIAPAIYYPPTSFNYTNPYSYFNLHQPNAGYYDTNH</sequence>
<feature type="domain" description="HTH CENPB-type" evidence="4">
    <location>
        <begin position="1"/>
        <end position="32"/>
    </location>
</feature>
<evidence type="ECO:0000313" key="5">
    <source>
        <dbReference type="EMBL" id="KIL61528.1"/>
    </source>
</evidence>
<evidence type="ECO:0000256" key="3">
    <source>
        <dbReference type="SAM" id="MobiDB-lite"/>
    </source>
</evidence>